<dbReference type="InterPro" id="IPR006201">
    <property type="entry name" value="Neur_channel"/>
</dbReference>
<gene>
    <name evidence="9" type="ORF">C0Q70_03519</name>
</gene>
<keyword evidence="5" id="KW-0407">Ion channel</keyword>
<dbReference type="InterPro" id="IPR036734">
    <property type="entry name" value="Neur_chan_lig-bd_sf"/>
</dbReference>
<dbReference type="Gene3D" id="1.20.58.390">
    <property type="entry name" value="Neurotransmitter-gated ion-channel transmembrane domain"/>
    <property type="match status" value="1"/>
</dbReference>
<dbReference type="PRINTS" id="PR00252">
    <property type="entry name" value="NRIONCHANNEL"/>
</dbReference>
<dbReference type="GO" id="GO:0016020">
    <property type="term" value="C:membrane"/>
    <property type="evidence" value="ECO:0007669"/>
    <property type="project" value="UniProtKB-SubCell"/>
</dbReference>
<keyword evidence="10" id="KW-1185">Reference proteome</keyword>
<dbReference type="OrthoDB" id="6149346at2759"/>
<feature type="transmembrane region" description="Helical" evidence="5">
    <location>
        <begin position="1541"/>
        <end position="1564"/>
    </location>
</feature>
<comment type="similarity">
    <text evidence="5">Belongs to the ligand-gated ion channel (TC 1.A.9) family.</text>
</comment>
<comment type="subcellular location">
    <subcellularLocation>
        <location evidence="1">Membrane</location>
        <topology evidence="1">Multi-pass membrane protein</topology>
    </subcellularLocation>
</comment>
<dbReference type="InterPro" id="IPR038050">
    <property type="entry name" value="Neuro_actylchol_rec"/>
</dbReference>
<evidence type="ECO:0000259" key="8">
    <source>
        <dbReference type="Pfam" id="PF02932"/>
    </source>
</evidence>
<dbReference type="Pfam" id="PF02932">
    <property type="entry name" value="Neur_chan_memb"/>
    <property type="match status" value="1"/>
</dbReference>
<dbReference type="GO" id="GO:0004888">
    <property type="term" value="F:transmembrane signaling receptor activity"/>
    <property type="evidence" value="ECO:0007669"/>
    <property type="project" value="InterPro"/>
</dbReference>
<accession>A0A2T7PSZ1</accession>
<keyword evidence="5" id="KW-0406">Ion transport</keyword>
<name>A0A2T7PSZ1_POMCA</name>
<dbReference type="PROSITE" id="PS00236">
    <property type="entry name" value="NEUROTR_ION_CHANNEL"/>
    <property type="match status" value="1"/>
</dbReference>
<protein>
    <submittedName>
        <fullName evidence="9">Uncharacterized protein</fullName>
    </submittedName>
</protein>
<dbReference type="GO" id="GO:0005230">
    <property type="term" value="F:extracellular ligand-gated monoatomic ion channel activity"/>
    <property type="evidence" value="ECO:0007669"/>
    <property type="project" value="InterPro"/>
</dbReference>
<dbReference type="Gene3D" id="2.70.170.10">
    <property type="entry name" value="Neurotransmitter-gated ion-channel ligand-binding domain"/>
    <property type="match status" value="1"/>
</dbReference>
<dbReference type="CDD" id="cd19051">
    <property type="entry name" value="LGIC_TM_cation"/>
    <property type="match status" value="1"/>
</dbReference>
<feature type="domain" description="Neurotransmitter-gated ion-channel ligand-binding" evidence="7">
    <location>
        <begin position="1334"/>
        <end position="1539"/>
    </location>
</feature>
<dbReference type="Gene3D" id="3.40.50.300">
    <property type="entry name" value="P-loop containing nucleotide triphosphate hydrolases"/>
    <property type="match status" value="1"/>
</dbReference>
<dbReference type="InterPro" id="IPR006029">
    <property type="entry name" value="Neurotrans-gated_channel_TM"/>
</dbReference>
<feature type="domain" description="Neurotransmitter-gated ion-channel transmembrane" evidence="8">
    <location>
        <begin position="1547"/>
        <end position="1640"/>
    </location>
</feature>
<evidence type="ECO:0000256" key="5">
    <source>
        <dbReference type="RuleBase" id="RU000687"/>
    </source>
</evidence>
<dbReference type="InterPro" id="IPR018000">
    <property type="entry name" value="Neurotransmitter_ion_chnl_CS"/>
</dbReference>
<evidence type="ECO:0000256" key="6">
    <source>
        <dbReference type="SAM" id="MobiDB-lite"/>
    </source>
</evidence>
<dbReference type="InterPro" id="IPR036719">
    <property type="entry name" value="Neuro-gated_channel_TM_sf"/>
</dbReference>
<dbReference type="SUPFAM" id="SSF90112">
    <property type="entry name" value="Neurotransmitter-gated ion-channel transmembrane pore"/>
    <property type="match status" value="1"/>
</dbReference>
<organism evidence="9 10">
    <name type="scientific">Pomacea canaliculata</name>
    <name type="common">Golden apple snail</name>
    <dbReference type="NCBI Taxonomy" id="400727"/>
    <lineage>
        <taxon>Eukaryota</taxon>
        <taxon>Metazoa</taxon>
        <taxon>Spiralia</taxon>
        <taxon>Lophotrochozoa</taxon>
        <taxon>Mollusca</taxon>
        <taxon>Gastropoda</taxon>
        <taxon>Caenogastropoda</taxon>
        <taxon>Architaenioglossa</taxon>
        <taxon>Ampullarioidea</taxon>
        <taxon>Ampullariidae</taxon>
        <taxon>Pomacea</taxon>
    </lineage>
</organism>
<dbReference type="InterPro" id="IPR027417">
    <property type="entry name" value="P-loop_NTPase"/>
</dbReference>
<proteinExistence type="inferred from homology"/>
<dbReference type="PANTHER" id="PTHR18945">
    <property type="entry name" value="NEUROTRANSMITTER GATED ION CHANNEL"/>
    <property type="match status" value="1"/>
</dbReference>
<dbReference type="Pfam" id="PF02931">
    <property type="entry name" value="Neur_chan_LBD"/>
    <property type="match status" value="1"/>
</dbReference>
<feature type="compositionally biased region" description="Basic and acidic residues" evidence="6">
    <location>
        <begin position="1633"/>
        <end position="1648"/>
    </location>
</feature>
<evidence type="ECO:0000256" key="2">
    <source>
        <dbReference type="ARBA" id="ARBA00022692"/>
    </source>
</evidence>
<evidence type="ECO:0000259" key="7">
    <source>
        <dbReference type="Pfam" id="PF02931"/>
    </source>
</evidence>
<feature type="transmembrane region" description="Helical" evidence="5">
    <location>
        <begin position="1688"/>
        <end position="1709"/>
    </location>
</feature>
<feature type="region of interest" description="Disordered" evidence="6">
    <location>
        <begin position="1"/>
        <end position="21"/>
    </location>
</feature>
<evidence type="ECO:0000256" key="4">
    <source>
        <dbReference type="ARBA" id="ARBA00023136"/>
    </source>
</evidence>
<reference evidence="9 10" key="1">
    <citation type="submission" date="2018-04" db="EMBL/GenBank/DDBJ databases">
        <title>The genome of golden apple snail Pomacea canaliculata provides insight into stress tolerance and invasive adaptation.</title>
        <authorList>
            <person name="Liu C."/>
            <person name="Liu B."/>
            <person name="Ren Y."/>
            <person name="Zhang Y."/>
            <person name="Wang H."/>
            <person name="Li S."/>
            <person name="Jiang F."/>
            <person name="Yin L."/>
            <person name="Zhang G."/>
            <person name="Qian W."/>
            <person name="Fan W."/>
        </authorList>
    </citation>
    <scope>NUCLEOTIDE SEQUENCE [LARGE SCALE GENOMIC DNA]</scope>
    <source>
        <strain evidence="9">SZHN2017</strain>
        <tissue evidence="9">Muscle</tissue>
    </source>
</reference>
<sequence>MDPRFGQPGMYGQRTTSTYYPPPYNRVQDLPPSMNPQLLSHLPVACPPYVSSASSIQPVMHVDMPRSSVMLHPRNMLQPAASTSTPGPKGVVPATNLVPQSSVLLPLDHIQPSVTLPRFISPSPVQPSSTADIPAGMQYPGRGWMQFTRNDVIVPNFGWPLPVPQPIPAVQHVSLIPRAQSMSHSNFSGLESVTCSHRGNIPVRLPLSSQPSVATHLPVAHMRPGAGNIIPIPMETGPPGRVMHFSAGSLPMETDASQVKEQPLSILDITLEQNQQSRTLREHFSTFVKEHYPFLGKKIYIVPEKPPISQKQPDKLLVRAREGQYRVTMAIERVAHYKREALFLLSDYKHESFFKFFSLRIVKTCDQPRIKERFNQFISSKQFGDSDIIIFHKQHAVLVFSICSVSSNSDVQYILKRLQKYRQQLNKSYEMMDKTLHFLGLHHCSVIPILVTPNLKRSFLAKVTPRDKGLHKLMFTMSTLCSDELPAEFRNEWTSEEHFQTLVGWWEKVNAETQNRGPNQEELEVLVGSFLCPDLSDAGFDQTKEMQPSEEKKLCFESDKQTIISKAEASTKTVVDLLSMSLSIGNVTKSFKQCMEEYVDQYFPKFMEETYRVPPVHFNIQKFDYPADNNPYIILNMPMSKDTRGDEGESRVISAIEILGLKSDVLCPVFIICDFQYNNYLNKLKESMFEKGDERRPQRAFGQSVRAQHDCLLIHRRYGIIIISVKAVGDNFHEWANSGSERWTAVKRTLGKVLKQLPREEKMVGLVLSDLTDKVPCHKLVALPNLSRQDINAAISDDTELKKCIQGMFPEVGTGAFLCQDDLCESNQSMWEALEEKPELLDKLNDWWVRSLGYGQENLLSENLCKQIIGRFCGLLSTVEVWTAQTPRVEVRSIAEAIQETAERFTCVLLTPEQVSILNLENRLVFLSGPPGSGKTLILRLKAEQWAKAGNNLIIININHGSKGLPLGHLMEQQLKKSLEKDHEFSSNHLKNSLPQDFNLNMQNSAGMDSLEGMKDNVSSYLGSPGRTSSSSFVHSGNVSELVIHRIDLDSSSPHTLEKLLEIPSGSYLVIDEIRQTSWNIISWLLKHCNPKSLWCAGQYGEDPPPTFEKHLLKQIIRCPPMVQRVLKRAEPELGNVKTEWFETSAPHGLPTDGSRPWIIFHSKHETPVKVPLDCTHCGQELADIFSQTLKLVPPLMQDYTRQRKSGPAPFLGIAPPLMWKDVVIVCRDVDDNCGFLKGLRSRGILCTVITDTSNPHVALPEKDEIIFTTPFAMTGLERRVVVFLPFEAKDILMTDSDKDVEDIPRTVKGFQDDLKLVLLVWFTNGQTFDEVEKLRDLILRNSSASVRPVVNQSDTMLVHVIFSFNGIDNVDELRQELTSHGWINLSWVDQIKTWVPDEHGGVKSLRFDENEIWKPEIMVANSLEDRLAFKDLRISTSIRSDGMVRWYPGAVFRTFCKMIMTKFPFDEHECDLTFMSNIYFKHELQFVPAGNDAAVVEDYERNGEWEVTSSSFSLYFDPIGEDQVLPGFKIRLRLRRQPEYILINVVLPVMLLSLLNFFVCILPSDCGEKVSFGTTVLLSQTMYMTLVAENLPRNSDSMPLLLVYCFILLVLGSLSVVSAIIIVALKEKSRNDHRDNRGQSRLSEKPTDGGGTSGEEQKHVKSVPCARPVTPAWDQGQGFGCRHRGQLLMMAFVVVWVAVTLYFGITIIRN</sequence>
<feature type="region of interest" description="Disordered" evidence="6">
    <location>
        <begin position="1633"/>
        <end position="1663"/>
    </location>
</feature>
<dbReference type="SUPFAM" id="SSF63712">
    <property type="entry name" value="Nicotinic receptor ligand binding domain-like"/>
    <property type="match status" value="1"/>
</dbReference>
<comment type="caution">
    <text evidence="9">The sequence shown here is derived from an EMBL/GenBank/DDBJ whole genome shotgun (WGS) entry which is preliminary data.</text>
</comment>
<evidence type="ECO:0000313" key="10">
    <source>
        <dbReference type="Proteomes" id="UP000245119"/>
    </source>
</evidence>
<keyword evidence="4 5" id="KW-0472">Membrane</keyword>
<feature type="transmembrane region" description="Helical" evidence="5">
    <location>
        <begin position="1571"/>
        <end position="1589"/>
    </location>
</feature>
<keyword evidence="3 5" id="KW-1133">Transmembrane helix</keyword>
<dbReference type="FunFam" id="2.70.170.10:FF:000028">
    <property type="entry name" value="AcetylCholine Receptor"/>
    <property type="match status" value="1"/>
</dbReference>
<keyword evidence="5" id="KW-0813">Transport</keyword>
<dbReference type="EMBL" id="PZQS01000002">
    <property type="protein sequence ID" value="PVD36534.1"/>
    <property type="molecule type" value="Genomic_DNA"/>
</dbReference>
<keyword evidence="2 5" id="KW-0812">Transmembrane</keyword>
<evidence type="ECO:0000256" key="3">
    <source>
        <dbReference type="ARBA" id="ARBA00022989"/>
    </source>
</evidence>
<dbReference type="SUPFAM" id="SSF52540">
    <property type="entry name" value="P-loop containing nucleoside triphosphate hydrolases"/>
    <property type="match status" value="1"/>
</dbReference>
<dbReference type="Proteomes" id="UP000245119">
    <property type="component" value="Linkage Group LG2"/>
</dbReference>
<dbReference type="InterPro" id="IPR006202">
    <property type="entry name" value="Neur_chan_lig-bd"/>
</dbReference>
<feature type="transmembrane region" description="Helical" evidence="5">
    <location>
        <begin position="1601"/>
        <end position="1626"/>
    </location>
</feature>
<evidence type="ECO:0000256" key="1">
    <source>
        <dbReference type="ARBA" id="ARBA00004141"/>
    </source>
</evidence>
<dbReference type="CDD" id="cd18989">
    <property type="entry name" value="LGIC_ECD_cation"/>
    <property type="match status" value="1"/>
</dbReference>
<evidence type="ECO:0000313" key="9">
    <source>
        <dbReference type="EMBL" id="PVD36534.1"/>
    </source>
</evidence>